<dbReference type="InterPro" id="IPR017853">
    <property type="entry name" value="GH"/>
</dbReference>
<dbReference type="PaxDb" id="6239-R09D1.3"/>
<name>Q21859_CAEEL</name>
<evidence type="ECO:0000256" key="1">
    <source>
        <dbReference type="SAM" id="Phobius"/>
    </source>
</evidence>
<keyword evidence="1" id="KW-0812">Transmembrane</keyword>
<reference evidence="3 4" key="1">
    <citation type="journal article" date="1998" name="Science">
        <title>Genome sequence of the nematode C. elegans: a platform for investigating biology.</title>
        <authorList>
            <consortium name="The C. elegans sequencing consortium"/>
            <person name="Sulson J.E."/>
            <person name="Waterston R."/>
        </authorList>
    </citation>
    <scope>NUCLEOTIDE SEQUENCE [LARGE SCALE GENOMIC DNA]</scope>
    <source>
        <strain evidence="3 4">Bristol N2</strain>
    </source>
</reference>
<evidence type="ECO:0000259" key="2">
    <source>
        <dbReference type="PROSITE" id="PS51910"/>
    </source>
</evidence>
<dbReference type="Gene3D" id="3.20.20.80">
    <property type="entry name" value="Glycosidases"/>
    <property type="match status" value="1"/>
</dbReference>
<dbReference type="AGR" id="WB:WBGene00011159"/>
<dbReference type="PANTHER" id="PTHR46073">
    <property type="entry name" value="CHITINASE"/>
    <property type="match status" value="1"/>
</dbReference>
<dbReference type="EMBL" id="BX284602">
    <property type="protein sequence ID" value="CAA93863.1"/>
    <property type="molecule type" value="Genomic_DNA"/>
</dbReference>
<dbReference type="InterPro" id="IPR001223">
    <property type="entry name" value="Glyco_hydro18_cat"/>
</dbReference>
<dbReference type="UCSC" id="R09D1.3">
    <property type="organism name" value="c. elegans"/>
</dbReference>
<dbReference type="SUPFAM" id="SSF51445">
    <property type="entry name" value="(Trans)glycosidases"/>
    <property type="match status" value="1"/>
</dbReference>
<dbReference type="Gene3D" id="3.10.50.10">
    <property type="match status" value="1"/>
</dbReference>
<gene>
    <name evidence="3 5" type="primary">chil-17</name>
    <name evidence="3" type="ORF">CELE_R09D1.3</name>
    <name evidence="5" type="ORF">R09D1.3</name>
</gene>
<dbReference type="STRING" id="6239.R09D1.3.1"/>
<dbReference type="GeneID" id="187733"/>
<dbReference type="GO" id="GO:0008061">
    <property type="term" value="F:chitin binding"/>
    <property type="evidence" value="ECO:0007669"/>
    <property type="project" value="InterPro"/>
</dbReference>
<proteinExistence type="predicted"/>
<dbReference type="eggNOG" id="KOG2806">
    <property type="taxonomic scope" value="Eukaryota"/>
</dbReference>
<protein>
    <submittedName>
        <fullName evidence="3">GH18 domain-containing protein</fullName>
    </submittedName>
</protein>
<dbReference type="HOGENOM" id="CLU_002833_0_0_1"/>
<dbReference type="Pfam" id="PF00704">
    <property type="entry name" value="Glyco_hydro_18"/>
    <property type="match status" value="1"/>
</dbReference>
<accession>Q21859</accession>
<evidence type="ECO:0000313" key="5">
    <source>
        <dbReference type="WormBase" id="R09D1.3"/>
    </source>
</evidence>
<dbReference type="CAZy" id="GH18">
    <property type="family name" value="Glycoside Hydrolase Family 18"/>
</dbReference>
<dbReference type="PROSITE" id="PS51910">
    <property type="entry name" value="GH18_2"/>
    <property type="match status" value="1"/>
</dbReference>
<dbReference type="SMART" id="SM00636">
    <property type="entry name" value="Glyco_18"/>
    <property type="match status" value="1"/>
</dbReference>
<keyword evidence="4" id="KW-1185">Reference proteome</keyword>
<dbReference type="FunCoup" id="Q21859">
    <property type="interactions" value="6"/>
</dbReference>
<feature type="domain" description="GH18" evidence="2">
    <location>
        <begin position="76"/>
        <end position="421"/>
    </location>
</feature>
<organism evidence="3 4">
    <name type="scientific">Caenorhabditis elegans</name>
    <dbReference type="NCBI Taxonomy" id="6239"/>
    <lineage>
        <taxon>Eukaryota</taxon>
        <taxon>Metazoa</taxon>
        <taxon>Ecdysozoa</taxon>
        <taxon>Nematoda</taxon>
        <taxon>Chromadorea</taxon>
        <taxon>Rhabditida</taxon>
        <taxon>Rhabditina</taxon>
        <taxon>Rhabditomorpha</taxon>
        <taxon>Rhabditoidea</taxon>
        <taxon>Rhabditidae</taxon>
        <taxon>Peloderinae</taxon>
        <taxon>Caenorhabditis</taxon>
    </lineage>
</organism>
<keyword evidence="1" id="KW-1133">Transmembrane helix</keyword>
<dbReference type="InterPro" id="IPR011583">
    <property type="entry name" value="Chitinase_II/V-like_cat"/>
</dbReference>
<keyword evidence="1" id="KW-0472">Membrane</keyword>
<dbReference type="PIR" id="T24074">
    <property type="entry name" value="T24074"/>
</dbReference>
<dbReference type="PANTHER" id="PTHR46073:SF7">
    <property type="entry name" value="GH18 DOMAIN-CONTAINING PROTEIN"/>
    <property type="match status" value="1"/>
</dbReference>
<dbReference type="GO" id="GO:0005975">
    <property type="term" value="P:carbohydrate metabolic process"/>
    <property type="evidence" value="ECO:0007669"/>
    <property type="project" value="InterPro"/>
</dbReference>
<dbReference type="InterPro" id="IPR029070">
    <property type="entry name" value="Chitinase_insertion_sf"/>
</dbReference>
<dbReference type="AlphaFoldDB" id="Q21859"/>
<dbReference type="Proteomes" id="UP000001940">
    <property type="component" value="Chromosome II"/>
</dbReference>
<feature type="transmembrane region" description="Helical" evidence="1">
    <location>
        <begin position="33"/>
        <end position="58"/>
    </location>
</feature>
<dbReference type="RefSeq" id="NP_496019.1">
    <property type="nucleotide sequence ID" value="NM_063618.3"/>
</dbReference>
<dbReference type="CTD" id="187733"/>
<sequence length="435" mass="50488">MSLNYSLLDKFHSYYERRAHNNNELTTKLVKRVVIISGIFLFCGIVSYALTTFVFHFYKEDKFSKNEVGLDPICKRRIVGYYSEYDSTDISKNQLAKLTHAVFAFVDIKYDGTLQFKNLITEQKFFSLKSKARSLHSNLKLMFSIGGDENSFDFSSALANTQMKSTLITSIIAFIHSHMIDGVDLHWKWPTSRDKSNYATLIREIREKVDELDAKIIISITIPPVGVSDWESGFDLDAIQKHVDFINVHSMDYAKPLPNQWGTPTGPSASMNFNIGLRQHYNVDWTMKHYTCELKKPSMINLVIPFYVRMWKNVQKAIDNRTEVFRNVELKDNEVEGRSQLSRYTVEHEDMELSPESWDNATQTPYVLDLKTRTFFTYENEKSIKVKLDYVNKMDLGGVWIWSVDMDDRLNTLLSFVFPNELCSSYSENGIKYSC</sequence>
<dbReference type="SMR" id="Q21859"/>
<dbReference type="InParanoid" id="Q21859"/>
<evidence type="ECO:0000313" key="4">
    <source>
        <dbReference type="Proteomes" id="UP000001940"/>
    </source>
</evidence>
<dbReference type="KEGG" id="cel:CELE_R09D1.3"/>
<dbReference type="PhylomeDB" id="Q21859"/>
<dbReference type="OrthoDB" id="73875at2759"/>
<evidence type="ECO:0000313" key="3">
    <source>
        <dbReference type="EMBL" id="CAA93863.1"/>
    </source>
</evidence>
<dbReference type="OMA" id="EIETIVC"/>
<dbReference type="WormBase" id="R09D1.3">
    <property type="protein sequence ID" value="CE03544"/>
    <property type="gene ID" value="WBGene00011159"/>
    <property type="gene designation" value="chil-17"/>
</dbReference>